<organism evidence="1 2">
    <name type="scientific">Rotaria socialis</name>
    <dbReference type="NCBI Taxonomy" id="392032"/>
    <lineage>
        <taxon>Eukaryota</taxon>
        <taxon>Metazoa</taxon>
        <taxon>Spiralia</taxon>
        <taxon>Gnathifera</taxon>
        <taxon>Rotifera</taxon>
        <taxon>Eurotatoria</taxon>
        <taxon>Bdelloidea</taxon>
        <taxon>Philodinida</taxon>
        <taxon>Philodinidae</taxon>
        <taxon>Rotaria</taxon>
    </lineage>
</organism>
<comment type="caution">
    <text evidence="1">The sequence shown here is derived from an EMBL/GenBank/DDBJ whole genome shotgun (WGS) entry which is preliminary data.</text>
</comment>
<sequence length="296" mass="35294">MVEYKALELFEQITSPSQWNTHLFLKAKMKSCSTKTKNYLTATKDVEYDFTFKIAESILNKDEAQTLYNQMRQLTKDYRTQAMSLYLQSTTRFPKEENDSIIIDAEDDSEAEPSLYFLKVKRGFLALTIINKAKAKLTEDEYQLLKLGPRFIYNDPKAASRRRTTELTVLKRKIETRFFEKKWTPNLHDTPARRATRQYEQQRKLQDYHKKPDEYMEKTEVYECLHQNDPLPNLIEHTNKYLLNLRLKHWITQRQYEQLSVKPNEMKLTHLYYLPKVHKLGTPLRPILSLDSNIQL</sequence>
<protein>
    <submittedName>
        <fullName evidence="1">Uncharacterized protein</fullName>
    </submittedName>
</protein>
<proteinExistence type="predicted"/>
<dbReference type="AlphaFoldDB" id="A0A820UW88"/>
<accession>A0A820UW88</accession>
<evidence type="ECO:0000313" key="2">
    <source>
        <dbReference type="Proteomes" id="UP000663838"/>
    </source>
</evidence>
<name>A0A820UW88_9BILA</name>
<dbReference type="Proteomes" id="UP000663838">
    <property type="component" value="Unassembled WGS sequence"/>
</dbReference>
<dbReference type="EMBL" id="CAJOBS010000085">
    <property type="protein sequence ID" value="CAF4491097.1"/>
    <property type="molecule type" value="Genomic_DNA"/>
</dbReference>
<reference evidence="1" key="1">
    <citation type="submission" date="2021-02" db="EMBL/GenBank/DDBJ databases">
        <authorList>
            <person name="Nowell W R."/>
        </authorList>
    </citation>
    <scope>NUCLEOTIDE SEQUENCE</scope>
</reference>
<gene>
    <name evidence="1" type="ORF">TOA249_LOCUS2612</name>
</gene>
<evidence type="ECO:0000313" key="1">
    <source>
        <dbReference type="EMBL" id="CAF4491097.1"/>
    </source>
</evidence>